<dbReference type="EMBL" id="JANUGX010000002">
    <property type="protein sequence ID" value="MCS0587998.1"/>
    <property type="molecule type" value="Genomic_DNA"/>
</dbReference>
<feature type="transmembrane region" description="Helical" evidence="1">
    <location>
        <begin position="177"/>
        <end position="199"/>
    </location>
</feature>
<feature type="transmembrane region" description="Helical" evidence="1">
    <location>
        <begin position="263"/>
        <end position="281"/>
    </location>
</feature>
<keyword evidence="3" id="KW-1185">Reference proteome</keyword>
<feature type="transmembrane region" description="Helical" evidence="1">
    <location>
        <begin position="211"/>
        <end position="232"/>
    </location>
</feature>
<feature type="transmembrane region" description="Helical" evidence="1">
    <location>
        <begin position="293"/>
        <end position="314"/>
    </location>
</feature>
<feature type="transmembrane region" description="Helical" evidence="1">
    <location>
        <begin position="12"/>
        <end position="29"/>
    </location>
</feature>
<feature type="transmembrane region" description="Helical" evidence="1">
    <location>
        <begin position="64"/>
        <end position="83"/>
    </location>
</feature>
<dbReference type="Proteomes" id="UP001205560">
    <property type="component" value="Unassembled WGS sequence"/>
</dbReference>
<feature type="transmembrane region" description="Helical" evidence="1">
    <location>
        <begin position="115"/>
        <end position="131"/>
    </location>
</feature>
<name>A0ABT2A1D4_9BURK</name>
<dbReference type="RefSeq" id="WP_258843846.1">
    <property type="nucleotide sequence ID" value="NZ_JANUGX010000002.1"/>
</dbReference>
<accession>A0ABT2A1D4</accession>
<comment type="caution">
    <text evidence="2">The sequence shown here is derived from an EMBL/GenBank/DDBJ whole genome shotgun (WGS) entry which is preliminary data.</text>
</comment>
<proteinExistence type="predicted"/>
<evidence type="ECO:0000313" key="2">
    <source>
        <dbReference type="EMBL" id="MCS0587998.1"/>
    </source>
</evidence>
<evidence type="ECO:0000256" key="1">
    <source>
        <dbReference type="SAM" id="Phobius"/>
    </source>
</evidence>
<sequence length="509" mass="56128">MLTRLLKLSKTNLVYFAAFILLVAVMLLSDPDYFWHLKTGEYIVAHGALPAGDVFSFTRAGQAWVLHEWLFEVLLYLVFAAAGDIGVKTLVVMLGLAALGLVFAMAKRLSASDGLAWIPVLIAAPVLISSLAPRPQMLTYLCFALYLAALLAFKYAGKIRPLFALPLVMVVWVNGHAGYAIGIALLVLFAVCEWLGWLAQPVRDPAHKRRLLRLTQAACLVVLASLANPGMFERWLYPFQVLGMTVNAVIQEWQSPDFHWFPAKAYLALMLLLLIANVYAARKPDLTELALPLFFAFNGCIAVRHMPLAVLVLVPFTALALARSPFADIGARVRGSALVCWYMARRGIGRELGKGEFLLNWLMACVIALCLPAYVQGVRQEAKAAVPDVKIVGAADFIAARGLGGKLFNAYGDGGYLIYRLAPHARVAIDGRADLYGDRFIEDYMRVYGGADDWQPKFERFGAHLAVLPLDAPIRQLLLASAGFREVYRDKYYAVLQRDPPAQKAREAA</sequence>
<feature type="transmembrane region" description="Helical" evidence="1">
    <location>
        <begin position="357"/>
        <end position="375"/>
    </location>
</feature>
<protein>
    <recommendedName>
        <fullName evidence="4">Glycosyltransferase RgtA/B/C/D-like domain-containing protein</fullName>
    </recommendedName>
</protein>
<keyword evidence="1" id="KW-1133">Transmembrane helix</keyword>
<reference evidence="2 3" key="1">
    <citation type="submission" date="2022-08" db="EMBL/GenBank/DDBJ databases">
        <title>Reclassification of Massilia species as members of the genera Telluria, Duganella, Pseudoduganella, Mokoshia gen. nov. and Zemynaea gen. nov. using orthogonal and non-orthogonal genome-based approaches.</title>
        <authorList>
            <person name="Bowman J.P."/>
        </authorList>
    </citation>
    <scope>NUCLEOTIDE SEQUENCE [LARGE SCALE GENOMIC DNA]</scope>
    <source>
        <strain evidence="2 3">LMG 28164</strain>
    </source>
</reference>
<keyword evidence="1" id="KW-0472">Membrane</keyword>
<feature type="transmembrane region" description="Helical" evidence="1">
    <location>
        <begin position="138"/>
        <end position="157"/>
    </location>
</feature>
<feature type="transmembrane region" description="Helical" evidence="1">
    <location>
        <begin position="90"/>
        <end position="109"/>
    </location>
</feature>
<evidence type="ECO:0000313" key="3">
    <source>
        <dbReference type="Proteomes" id="UP001205560"/>
    </source>
</evidence>
<organism evidence="2 3">
    <name type="scientific">Massilia norwichensis</name>
    <dbReference type="NCBI Taxonomy" id="1442366"/>
    <lineage>
        <taxon>Bacteria</taxon>
        <taxon>Pseudomonadati</taxon>
        <taxon>Pseudomonadota</taxon>
        <taxon>Betaproteobacteria</taxon>
        <taxon>Burkholderiales</taxon>
        <taxon>Oxalobacteraceae</taxon>
        <taxon>Telluria group</taxon>
        <taxon>Massilia</taxon>
    </lineage>
</organism>
<gene>
    <name evidence="2" type="ORF">NX782_02130</name>
</gene>
<evidence type="ECO:0008006" key="4">
    <source>
        <dbReference type="Google" id="ProtNLM"/>
    </source>
</evidence>
<keyword evidence="1" id="KW-0812">Transmembrane</keyword>